<gene>
    <name evidence="4" type="ORF">H4O24_17420</name>
</gene>
<dbReference type="EMBL" id="CP060053">
    <property type="protein sequence ID" value="QNE06857.1"/>
    <property type="molecule type" value="Genomic_DNA"/>
</dbReference>
<dbReference type="InterPro" id="IPR050595">
    <property type="entry name" value="Bact_response_regulator"/>
</dbReference>
<dbReference type="SUPFAM" id="SSF52172">
    <property type="entry name" value="CheY-like"/>
    <property type="match status" value="1"/>
</dbReference>
<dbReference type="PANTHER" id="PTHR44591:SF3">
    <property type="entry name" value="RESPONSE REGULATORY DOMAIN-CONTAINING PROTEIN"/>
    <property type="match status" value="1"/>
</dbReference>
<keyword evidence="4" id="KW-0614">Plasmid</keyword>
<evidence type="ECO:0000259" key="3">
    <source>
        <dbReference type="PROSITE" id="PS50110"/>
    </source>
</evidence>
<dbReference type="SMART" id="SM00448">
    <property type="entry name" value="REC"/>
    <property type="match status" value="1"/>
</dbReference>
<dbReference type="GO" id="GO:0000160">
    <property type="term" value="P:phosphorelay signal transduction system"/>
    <property type="evidence" value="ECO:0007669"/>
    <property type="project" value="InterPro"/>
</dbReference>
<dbReference type="PROSITE" id="PS50110">
    <property type="entry name" value="RESPONSE_REGULATORY"/>
    <property type="match status" value="1"/>
</dbReference>
<proteinExistence type="predicted"/>
<keyword evidence="1 2" id="KW-0597">Phosphoprotein</keyword>
<evidence type="ECO:0000256" key="1">
    <source>
        <dbReference type="ARBA" id="ARBA00022553"/>
    </source>
</evidence>
<sequence length="125" mass="13811">MRVVVVEDEPLHQKLFAAWIEQAGHQAIGVLDPRKAELAMLQHLPDVAIIDLHLPHIDGLKLIALLRRCPELSAIPIIAVTVLTDEYDERNCLLAGADMYVTKPFSRAELLAHIQHVATGRASLA</sequence>
<reference evidence="4 5" key="1">
    <citation type="submission" date="2020-08" db="EMBL/GenBank/DDBJ databases">
        <authorList>
            <person name="Liu G."/>
            <person name="Sun C."/>
        </authorList>
    </citation>
    <scope>NUCLEOTIDE SEQUENCE [LARGE SCALE GENOMIC DNA]</scope>
    <source>
        <strain evidence="4 5">OT19</strain>
        <plasmid evidence="4 5">plas1</plasmid>
    </source>
</reference>
<protein>
    <submittedName>
        <fullName evidence="4">Response regulator transcription factor</fullName>
    </submittedName>
</protein>
<dbReference type="InterPro" id="IPR001789">
    <property type="entry name" value="Sig_transdc_resp-reg_receiver"/>
</dbReference>
<dbReference type="Proteomes" id="UP000515297">
    <property type="component" value="Plasmid plas1"/>
</dbReference>
<geneLocation type="plasmid" evidence="4 5">
    <name>plas1</name>
</geneLocation>
<dbReference type="AlphaFoldDB" id="A0A7G6VYP2"/>
<dbReference type="PANTHER" id="PTHR44591">
    <property type="entry name" value="STRESS RESPONSE REGULATOR PROTEIN 1"/>
    <property type="match status" value="1"/>
</dbReference>
<name>A0A7G6VYP2_9SPHN</name>
<dbReference type="OrthoDB" id="9786548at2"/>
<dbReference type="Gene3D" id="3.40.50.2300">
    <property type="match status" value="1"/>
</dbReference>
<feature type="modified residue" description="4-aspartylphosphate" evidence="2">
    <location>
        <position position="51"/>
    </location>
</feature>
<dbReference type="Pfam" id="PF00072">
    <property type="entry name" value="Response_reg"/>
    <property type="match status" value="1"/>
</dbReference>
<feature type="domain" description="Response regulatory" evidence="3">
    <location>
        <begin position="2"/>
        <end position="118"/>
    </location>
</feature>
<organism evidence="4 5">
    <name type="scientific">Croceicoccus marinus</name>
    <dbReference type="NCBI Taxonomy" id="450378"/>
    <lineage>
        <taxon>Bacteria</taxon>
        <taxon>Pseudomonadati</taxon>
        <taxon>Pseudomonadota</taxon>
        <taxon>Alphaproteobacteria</taxon>
        <taxon>Sphingomonadales</taxon>
        <taxon>Erythrobacteraceae</taxon>
        <taxon>Croceicoccus</taxon>
    </lineage>
</organism>
<evidence type="ECO:0000313" key="4">
    <source>
        <dbReference type="EMBL" id="QNE06857.1"/>
    </source>
</evidence>
<evidence type="ECO:0000256" key="2">
    <source>
        <dbReference type="PROSITE-ProRule" id="PRU00169"/>
    </source>
</evidence>
<accession>A0A7G6VYP2</accession>
<evidence type="ECO:0000313" key="5">
    <source>
        <dbReference type="Proteomes" id="UP000515297"/>
    </source>
</evidence>
<dbReference type="InterPro" id="IPR011006">
    <property type="entry name" value="CheY-like_superfamily"/>
</dbReference>